<proteinExistence type="predicted"/>
<reference evidence="1" key="1">
    <citation type="submission" date="2020-03" db="EMBL/GenBank/DDBJ databases">
        <title>The deep terrestrial virosphere.</title>
        <authorList>
            <person name="Holmfeldt K."/>
            <person name="Nilsson E."/>
            <person name="Simone D."/>
            <person name="Lopez-Fernandez M."/>
            <person name="Wu X."/>
            <person name="de Brujin I."/>
            <person name="Lundin D."/>
            <person name="Andersson A."/>
            <person name="Bertilsson S."/>
            <person name="Dopson M."/>
        </authorList>
    </citation>
    <scope>NUCLEOTIDE SEQUENCE</scope>
    <source>
        <strain evidence="1">MM415B03021</strain>
    </source>
</reference>
<organism evidence="1">
    <name type="scientific">viral metagenome</name>
    <dbReference type="NCBI Taxonomy" id="1070528"/>
    <lineage>
        <taxon>unclassified sequences</taxon>
        <taxon>metagenomes</taxon>
        <taxon>organismal metagenomes</taxon>
    </lineage>
</organism>
<accession>A0A6M3KYY5</accession>
<evidence type="ECO:0000313" key="1">
    <source>
        <dbReference type="EMBL" id="QJA87299.1"/>
    </source>
</evidence>
<protein>
    <submittedName>
        <fullName evidence="1">Uncharacterized protein</fullName>
    </submittedName>
</protein>
<sequence>MAEPTSALSYRELITEVARVAGCAYYGTTGLLPAMPPIDNNAFDEIRGIVNRGIKMFIANAPINGWKWRHRKMSVTFAPSFTGTATAGGATSLTDDDIAGDYTDDYFLGFTIGITAGTGIDETAVITGYTGLTGRFNFTALSGGSTPDTTSQYRISRSTAVVTSDPARYQLDEDFGAVESQIKYAANSNRGNKIQWCDESTIRALRAIVVQTGTPKLAAIRPYGTRRFEMIVDPTPTAADIVEFMYKVIFDKLDGETGIATGGSTTTLVDSNQAYRYADDHFLGWTLTILAGTGAGESTVLTGSTSSSGTFTFALNAITTPDATSVYMVEPASNLHPAGIEFDDVILAACRATAQMELEDAEGDNWIQYYYNSALPSAHKIDAKLSPRRLVRSKGIKHERTWDDVTYT</sequence>
<dbReference type="EMBL" id="MT142695">
    <property type="protein sequence ID" value="QJA87299.1"/>
    <property type="molecule type" value="Genomic_DNA"/>
</dbReference>
<gene>
    <name evidence="1" type="ORF">MM415B03021_0005</name>
</gene>
<dbReference type="AlphaFoldDB" id="A0A6M3KYY5"/>
<name>A0A6M3KYY5_9ZZZZ</name>